<feature type="transmembrane region" description="Helical" evidence="1">
    <location>
        <begin position="46"/>
        <end position="64"/>
    </location>
</feature>
<organism evidence="2 3">
    <name type="scientific">Ophiocordyceps polyrhachis-furcata BCC 54312</name>
    <dbReference type="NCBI Taxonomy" id="1330021"/>
    <lineage>
        <taxon>Eukaryota</taxon>
        <taxon>Fungi</taxon>
        <taxon>Dikarya</taxon>
        <taxon>Ascomycota</taxon>
        <taxon>Pezizomycotina</taxon>
        <taxon>Sordariomycetes</taxon>
        <taxon>Hypocreomycetidae</taxon>
        <taxon>Hypocreales</taxon>
        <taxon>Ophiocordycipitaceae</taxon>
        <taxon>Ophiocordyceps</taxon>
    </lineage>
</organism>
<evidence type="ECO:0000313" key="2">
    <source>
        <dbReference type="EMBL" id="RCI09899.1"/>
    </source>
</evidence>
<name>A0A367L654_9HYPO</name>
<proteinExistence type="predicted"/>
<feature type="transmembrane region" description="Helical" evidence="1">
    <location>
        <begin position="15"/>
        <end position="34"/>
    </location>
</feature>
<dbReference type="STRING" id="1330021.A0A367L654"/>
<accession>A0A367L654</accession>
<sequence length="103" mass="11165">MATSRKSSRFHNGQTITLAAILGLLTLSFTWRKCTNPQVRRESTKVAMIFGSIYWIAGCCAQLFPGADGLDPEFGGPGFPQLKIFLFFLGCGVFGGVLELSSL</sequence>
<gene>
    <name evidence="2" type="ORF">L249_8757</name>
</gene>
<keyword evidence="1" id="KW-0472">Membrane</keyword>
<keyword evidence="3" id="KW-1185">Reference proteome</keyword>
<dbReference type="OrthoDB" id="2819018at2759"/>
<dbReference type="Proteomes" id="UP000253664">
    <property type="component" value="Unassembled WGS sequence"/>
</dbReference>
<dbReference type="EMBL" id="LKCN02000013">
    <property type="protein sequence ID" value="RCI09899.1"/>
    <property type="molecule type" value="Genomic_DNA"/>
</dbReference>
<keyword evidence="1" id="KW-0812">Transmembrane</keyword>
<reference evidence="2 3" key="1">
    <citation type="journal article" date="2015" name="BMC Genomics">
        <title>Insights from the genome of Ophiocordyceps polyrhachis-furcata to pathogenicity and host specificity in insect fungi.</title>
        <authorList>
            <person name="Wichadakul D."/>
            <person name="Kobmoo N."/>
            <person name="Ingsriswang S."/>
            <person name="Tangphatsornruang S."/>
            <person name="Chantasingh D."/>
            <person name="Luangsa-ard J.J."/>
            <person name="Eurwilaichitr L."/>
        </authorList>
    </citation>
    <scope>NUCLEOTIDE SEQUENCE [LARGE SCALE GENOMIC DNA]</scope>
    <source>
        <strain evidence="2 3">BCC 54312</strain>
    </source>
</reference>
<dbReference type="AlphaFoldDB" id="A0A367L654"/>
<protein>
    <submittedName>
        <fullName evidence="2">Uncharacterized protein</fullName>
    </submittedName>
</protein>
<comment type="caution">
    <text evidence="2">The sequence shown here is derived from an EMBL/GenBank/DDBJ whole genome shotgun (WGS) entry which is preliminary data.</text>
</comment>
<evidence type="ECO:0000313" key="3">
    <source>
        <dbReference type="Proteomes" id="UP000253664"/>
    </source>
</evidence>
<keyword evidence="1" id="KW-1133">Transmembrane helix</keyword>
<feature type="transmembrane region" description="Helical" evidence="1">
    <location>
        <begin position="84"/>
        <end position="101"/>
    </location>
</feature>
<evidence type="ECO:0000256" key="1">
    <source>
        <dbReference type="SAM" id="Phobius"/>
    </source>
</evidence>